<dbReference type="Pfam" id="PF08327">
    <property type="entry name" value="AHSA1"/>
    <property type="match status" value="1"/>
</dbReference>
<evidence type="ECO:0000313" key="4">
    <source>
        <dbReference type="Proteomes" id="UP000781958"/>
    </source>
</evidence>
<dbReference type="Proteomes" id="UP000781958">
    <property type="component" value="Unassembled WGS sequence"/>
</dbReference>
<accession>A0ABS4SF63</accession>
<sequence length="163" mass="18011">MTTTADTAASRTLTISHVLDAPASLVFRAWTDPAQLPSFWGPHGMTTPFVEMDLRPGGAFRTLMRAPDGAEYPTSGVFLEIAENRRLVFTDAYEAGFVPAAKPFFTAVITFEDQGSGKTLLTAEARHWRDEDRDAHENMGFHDGWGQSLERLANHLATLQNTK</sequence>
<dbReference type="InterPro" id="IPR023393">
    <property type="entry name" value="START-like_dom_sf"/>
</dbReference>
<dbReference type="EMBL" id="JAGINP010000002">
    <property type="protein sequence ID" value="MBP2291216.1"/>
    <property type="molecule type" value="Genomic_DNA"/>
</dbReference>
<feature type="domain" description="Activator of Hsp90 ATPase homologue 1/2-like C-terminal" evidence="2">
    <location>
        <begin position="20"/>
        <end position="156"/>
    </location>
</feature>
<dbReference type="Gene3D" id="3.30.530.20">
    <property type="match status" value="1"/>
</dbReference>
<keyword evidence="4" id="KW-1185">Reference proteome</keyword>
<comment type="caution">
    <text evidence="3">The sequence shown here is derived from an EMBL/GenBank/DDBJ whole genome shotgun (WGS) entry which is preliminary data.</text>
</comment>
<evidence type="ECO:0000313" key="3">
    <source>
        <dbReference type="EMBL" id="MBP2291216.1"/>
    </source>
</evidence>
<reference evidence="3 4" key="1">
    <citation type="submission" date="2021-03" db="EMBL/GenBank/DDBJ databases">
        <title>Genomic Encyclopedia of Type Strains, Phase III (KMG-III): the genomes of soil and plant-associated and newly described type strains.</title>
        <authorList>
            <person name="Whitman W."/>
        </authorList>
    </citation>
    <scope>NUCLEOTIDE SEQUENCE [LARGE SCALE GENOMIC DNA]</scope>
    <source>
        <strain evidence="3 4">IMMIB AFH-6</strain>
    </source>
</reference>
<organism evidence="3 4">
    <name type="scientific">Azospirillum rugosum</name>
    <dbReference type="NCBI Taxonomy" id="416170"/>
    <lineage>
        <taxon>Bacteria</taxon>
        <taxon>Pseudomonadati</taxon>
        <taxon>Pseudomonadota</taxon>
        <taxon>Alphaproteobacteria</taxon>
        <taxon>Rhodospirillales</taxon>
        <taxon>Azospirillaceae</taxon>
        <taxon>Azospirillum</taxon>
    </lineage>
</organism>
<dbReference type="CDD" id="cd08896">
    <property type="entry name" value="SRPBCC_CalC_Aha1-like_3"/>
    <property type="match status" value="1"/>
</dbReference>
<gene>
    <name evidence="3" type="ORF">J2851_000958</name>
</gene>
<dbReference type="SUPFAM" id="SSF55961">
    <property type="entry name" value="Bet v1-like"/>
    <property type="match status" value="1"/>
</dbReference>
<evidence type="ECO:0000259" key="2">
    <source>
        <dbReference type="Pfam" id="PF08327"/>
    </source>
</evidence>
<proteinExistence type="inferred from homology"/>
<dbReference type="InterPro" id="IPR013538">
    <property type="entry name" value="ASHA1/2-like_C"/>
</dbReference>
<comment type="similarity">
    <text evidence="1">Belongs to the AHA1 family.</text>
</comment>
<name>A0ABS4SF63_9PROT</name>
<dbReference type="RefSeq" id="WP_209764582.1">
    <property type="nucleotide sequence ID" value="NZ_JAGINP010000002.1"/>
</dbReference>
<protein>
    <submittedName>
        <fullName evidence="3">Uncharacterized protein YndB with AHSA1/START domain</fullName>
    </submittedName>
</protein>
<evidence type="ECO:0000256" key="1">
    <source>
        <dbReference type="ARBA" id="ARBA00006817"/>
    </source>
</evidence>